<sequence>MKHAILIALLALGVPAAAQADCWVEYKAKQDSPLRLHYGIVRLPGVCPDMAAAAAQLRPRLSSGGWQLLNVVRLSQDAPGQKQRTNAGEYYLRY</sequence>
<reference evidence="2 3" key="1">
    <citation type="submission" date="2018-06" db="EMBL/GenBank/DDBJ databases">
        <title>Genomic Encyclopedia of Archaeal and Bacterial Type Strains, Phase II (KMG-II): from individual species to whole genera.</title>
        <authorList>
            <person name="Goeker M."/>
        </authorList>
    </citation>
    <scope>NUCLEOTIDE SEQUENCE [LARGE SCALE GENOMIC DNA]</scope>
    <source>
        <strain evidence="2 3">DSM 22011</strain>
    </source>
</reference>
<dbReference type="AlphaFoldDB" id="A0A327Y4U6"/>
<name>A0A327Y4U6_9RHOB</name>
<keyword evidence="3" id="KW-1185">Reference proteome</keyword>
<comment type="caution">
    <text evidence="2">The sequence shown here is derived from an EMBL/GenBank/DDBJ whole genome shotgun (WGS) entry which is preliminary data.</text>
</comment>
<organism evidence="2 3">
    <name type="scientific">Salipiger aestuarii</name>
    <dbReference type="NCBI Taxonomy" id="568098"/>
    <lineage>
        <taxon>Bacteria</taxon>
        <taxon>Pseudomonadati</taxon>
        <taxon>Pseudomonadota</taxon>
        <taxon>Alphaproteobacteria</taxon>
        <taxon>Rhodobacterales</taxon>
        <taxon>Roseobacteraceae</taxon>
        <taxon>Salipiger</taxon>
    </lineage>
</organism>
<dbReference type="EMBL" id="QLMG01000023">
    <property type="protein sequence ID" value="RAK15421.1"/>
    <property type="molecule type" value="Genomic_DNA"/>
</dbReference>
<protein>
    <submittedName>
        <fullName evidence="2">Uncharacterized protein</fullName>
    </submittedName>
</protein>
<dbReference type="Proteomes" id="UP000249165">
    <property type="component" value="Unassembled WGS sequence"/>
</dbReference>
<gene>
    <name evidence="2" type="ORF">ATI53_102364</name>
</gene>
<dbReference type="RefSeq" id="WP_009505895.1">
    <property type="nucleotide sequence ID" value="NZ_LIGL01000020.1"/>
</dbReference>
<evidence type="ECO:0000256" key="1">
    <source>
        <dbReference type="SAM" id="SignalP"/>
    </source>
</evidence>
<dbReference type="OrthoDB" id="7745874at2"/>
<proteinExistence type="predicted"/>
<feature type="signal peptide" evidence="1">
    <location>
        <begin position="1"/>
        <end position="20"/>
    </location>
</feature>
<evidence type="ECO:0000313" key="2">
    <source>
        <dbReference type="EMBL" id="RAK15421.1"/>
    </source>
</evidence>
<feature type="chain" id="PRO_5016311836" evidence="1">
    <location>
        <begin position="21"/>
        <end position="94"/>
    </location>
</feature>
<accession>A0A327Y4U6</accession>
<keyword evidence="1" id="KW-0732">Signal</keyword>
<evidence type="ECO:0000313" key="3">
    <source>
        <dbReference type="Proteomes" id="UP000249165"/>
    </source>
</evidence>